<name>A0A3M6TQN9_POCDA</name>
<feature type="compositionally biased region" description="Basic and acidic residues" evidence="1">
    <location>
        <begin position="42"/>
        <end position="55"/>
    </location>
</feature>
<keyword evidence="3" id="KW-1185">Reference proteome</keyword>
<dbReference type="EMBL" id="RCHS01003146">
    <property type="protein sequence ID" value="RMX43733.1"/>
    <property type="molecule type" value="Genomic_DNA"/>
</dbReference>
<evidence type="ECO:0000256" key="1">
    <source>
        <dbReference type="SAM" id="MobiDB-lite"/>
    </source>
</evidence>
<feature type="compositionally biased region" description="Basic and acidic residues" evidence="1">
    <location>
        <begin position="63"/>
        <end position="74"/>
    </location>
</feature>
<organism evidence="2 3">
    <name type="scientific">Pocillopora damicornis</name>
    <name type="common">Cauliflower coral</name>
    <name type="synonym">Millepora damicornis</name>
    <dbReference type="NCBI Taxonomy" id="46731"/>
    <lineage>
        <taxon>Eukaryota</taxon>
        <taxon>Metazoa</taxon>
        <taxon>Cnidaria</taxon>
        <taxon>Anthozoa</taxon>
        <taxon>Hexacorallia</taxon>
        <taxon>Scleractinia</taxon>
        <taxon>Astrocoeniina</taxon>
        <taxon>Pocilloporidae</taxon>
        <taxon>Pocillopora</taxon>
    </lineage>
</organism>
<evidence type="ECO:0000313" key="2">
    <source>
        <dbReference type="EMBL" id="RMX43733.1"/>
    </source>
</evidence>
<gene>
    <name evidence="2" type="ORF">pdam_00006362</name>
</gene>
<feature type="region of interest" description="Disordered" evidence="1">
    <location>
        <begin position="42"/>
        <end position="88"/>
    </location>
</feature>
<reference evidence="2 3" key="1">
    <citation type="journal article" date="2018" name="Sci. Rep.">
        <title>Comparative analysis of the Pocillopora damicornis genome highlights role of immune system in coral evolution.</title>
        <authorList>
            <person name="Cunning R."/>
            <person name="Bay R.A."/>
            <person name="Gillette P."/>
            <person name="Baker A.C."/>
            <person name="Traylor-Knowles N."/>
        </authorList>
    </citation>
    <scope>NUCLEOTIDE SEQUENCE [LARGE SCALE GENOMIC DNA]</scope>
    <source>
        <strain evidence="2">RSMAS</strain>
        <tissue evidence="2">Whole animal</tissue>
    </source>
</reference>
<sequence length="143" mass="16107">MMVKRELRRDPPSLYYKGETVLIRVPVSKKLSKTRWFKGDDITSVTKEEENDRQQKAKSNSGRRNDTCTGHEADSPGQPAKRARTDNASLLEASIDQISSSESLMVTLEGTGDLQVPTFTFIASIGRNIYILKKYRQQRSVGV</sequence>
<proteinExistence type="predicted"/>
<accession>A0A3M6TQN9</accession>
<evidence type="ECO:0000313" key="3">
    <source>
        <dbReference type="Proteomes" id="UP000275408"/>
    </source>
</evidence>
<comment type="caution">
    <text evidence="2">The sequence shown here is derived from an EMBL/GenBank/DDBJ whole genome shotgun (WGS) entry which is preliminary data.</text>
</comment>
<dbReference type="AlphaFoldDB" id="A0A3M6TQN9"/>
<dbReference type="Proteomes" id="UP000275408">
    <property type="component" value="Unassembled WGS sequence"/>
</dbReference>
<protein>
    <submittedName>
        <fullName evidence="2">Uncharacterized protein</fullName>
    </submittedName>
</protein>